<dbReference type="OrthoDB" id="4507347at2759"/>
<protein>
    <submittedName>
        <fullName evidence="1">Uncharacterized protein</fullName>
    </submittedName>
</protein>
<dbReference type="EMBL" id="CVQH01003113">
    <property type="protein sequence ID" value="CRK11696.1"/>
    <property type="molecule type" value="Genomic_DNA"/>
</dbReference>
<evidence type="ECO:0000313" key="3">
    <source>
        <dbReference type="Proteomes" id="UP000044602"/>
    </source>
</evidence>
<dbReference type="EMBL" id="JAEMWZ010000736">
    <property type="protein sequence ID" value="KAG7106949.1"/>
    <property type="molecule type" value="Genomic_DNA"/>
</dbReference>
<dbReference type="Proteomes" id="UP000689129">
    <property type="component" value="Unassembled WGS sequence"/>
</dbReference>
<accession>A0A0G4KPR4</accession>
<sequence>MRDMLYKTTGVGEQRNFLNDAFASAYRLASMAEDYTNENFNADGTQLFQWLHGTVGLDMMRTSVKSNLAGIMRDALPVEGGAHGGDRASADVRVFCTHDRLREGRAREDGSKILFDPVTKDFLQAKFDCTHALAWTIQPGDPEEPDTLQICPWFLDYAMKQTAKFHGKYTPSKIATMIVNLKLDRLAAWVNYTPVDLFQLFNKVIIYKVRPSYESWLRIKG</sequence>
<dbReference type="STRING" id="100787.A0A0G4KPR4"/>
<reference evidence="1" key="1">
    <citation type="submission" date="2015-05" db="EMBL/GenBank/DDBJ databases">
        <authorList>
            <person name="Wang D.B."/>
            <person name="Wang M."/>
        </authorList>
    </citation>
    <scope>NUCLEOTIDE SEQUENCE [LARGE SCALE GENOMIC DNA]</scope>
    <source>
        <strain evidence="1">VL1</strain>
    </source>
</reference>
<reference evidence="3" key="2">
    <citation type="submission" date="2015-05" db="EMBL/GenBank/DDBJ databases">
        <authorList>
            <person name="Fogelqvist Johan"/>
        </authorList>
    </citation>
    <scope>NUCLEOTIDE SEQUENCE [LARGE SCALE GENOMIC DNA]</scope>
</reference>
<gene>
    <name evidence="1" type="ORF">BN1708_010265</name>
    <name evidence="2" type="ORF">HYQ45_018335</name>
</gene>
<keyword evidence="3" id="KW-1185">Reference proteome</keyword>
<name>A0A0G4KPR4_VERLO</name>
<organism evidence="1 3">
    <name type="scientific">Verticillium longisporum</name>
    <name type="common">Verticillium dahliae var. longisporum</name>
    <dbReference type="NCBI Taxonomy" id="100787"/>
    <lineage>
        <taxon>Eukaryota</taxon>
        <taxon>Fungi</taxon>
        <taxon>Dikarya</taxon>
        <taxon>Ascomycota</taxon>
        <taxon>Pezizomycotina</taxon>
        <taxon>Sordariomycetes</taxon>
        <taxon>Hypocreomycetidae</taxon>
        <taxon>Glomerellales</taxon>
        <taxon>Plectosphaerellaceae</taxon>
        <taxon>Verticillium</taxon>
    </lineage>
</organism>
<reference evidence="2" key="3">
    <citation type="journal article" date="2021" name="Mol. Plant Pathol.">
        <title>A 20-kb lineage-specific genomic region tames virulence in pathogenic amphidiploid Verticillium longisporum.</title>
        <authorList>
            <person name="Harting R."/>
            <person name="Starke J."/>
            <person name="Kusch H."/>
            <person name="Poggeler S."/>
            <person name="Maurus I."/>
            <person name="Schluter R."/>
            <person name="Landesfeind M."/>
            <person name="Bulla I."/>
            <person name="Nowrousian M."/>
            <person name="de Jonge R."/>
            <person name="Stahlhut G."/>
            <person name="Hoff K.J."/>
            <person name="Asshauer K.P."/>
            <person name="Thurmer A."/>
            <person name="Stanke M."/>
            <person name="Daniel R."/>
            <person name="Morgenstern B."/>
            <person name="Thomma B.P.H.J."/>
            <person name="Kronstad J.W."/>
            <person name="Braus-Stromeyer S.A."/>
            <person name="Braus G.H."/>
        </authorList>
    </citation>
    <scope>NUCLEOTIDE SEQUENCE</scope>
    <source>
        <strain evidence="2">Vl32</strain>
    </source>
</reference>
<evidence type="ECO:0000313" key="2">
    <source>
        <dbReference type="EMBL" id="KAG7106949.1"/>
    </source>
</evidence>
<evidence type="ECO:0000313" key="1">
    <source>
        <dbReference type="EMBL" id="CRK11696.1"/>
    </source>
</evidence>
<proteinExistence type="predicted"/>
<dbReference type="Proteomes" id="UP000044602">
    <property type="component" value="Unassembled WGS sequence"/>
</dbReference>
<dbReference type="AlphaFoldDB" id="A0A0G4KPR4"/>